<evidence type="ECO:0000256" key="1">
    <source>
        <dbReference type="SAM" id="MobiDB-lite"/>
    </source>
</evidence>
<accession>A0ABD3KMT3</accession>
<comment type="caution">
    <text evidence="2">The sequence shown here is derived from an EMBL/GenBank/DDBJ whole genome shotgun (WGS) entry which is preliminary data.</text>
</comment>
<keyword evidence="3" id="KW-1185">Reference proteome</keyword>
<sequence length="91" mass="9763">MWCGGTAATTGGDAEGNGGQSATEDWIPRWLEATRTDGERQWRVSLPVHGELRESASRFQSAQHGSDVGSKCRDVSIKGIFESSGGNPVQR</sequence>
<protein>
    <submittedName>
        <fullName evidence="2">Uncharacterized protein</fullName>
    </submittedName>
</protein>
<dbReference type="AlphaFoldDB" id="A0ABD3KMT3"/>
<name>A0ABD3KMT3_EUCGL</name>
<proteinExistence type="predicted"/>
<gene>
    <name evidence="2" type="ORF">ACJRO7_016749</name>
</gene>
<organism evidence="2 3">
    <name type="scientific">Eucalyptus globulus</name>
    <name type="common">Tasmanian blue gum</name>
    <dbReference type="NCBI Taxonomy" id="34317"/>
    <lineage>
        <taxon>Eukaryota</taxon>
        <taxon>Viridiplantae</taxon>
        <taxon>Streptophyta</taxon>
        <taxon>Embryophyta</taxon>
        <taxon>Tracheophyta</taxon>
        <taxon>Spermatophyta</taxon>
        <taxon>Magnoliopsida</taxon>
        <taxon>eudicotyledons</taxon>
        <taxon>Gunneridae</taxon>
        <taxon>Pentapetalae</taxon>
        <taxon>rosids</taxon>
        <taxon>malvids</taxon>
        <taxon>Myrtales</taxon>
        <taxon>Myrtaceae</taxon>
        <taxon>Myrtoideae</taxon>
        <taxon>Eucalypteae</taxon>
        <taxon>Eucalyptus</taxon>
    </lineage>
</organism>
<dbReference type="EMBL" id="JBJKBG010000004">
    <property type="protein sequence ID" value="KAL3741170.1"/>
    <property type="molecule type" value="Genomic_DNA"/>
</dbReference>
<feature type="compositionally biased region" description="Low complexity" evidence="1">
    <location>
        <begin position="1"/>
        <end position="12"/>
    </location>
</feature>
<dbReference type="Proteomes" id="UP001634007">
    <property type="component" value="Unassembled WGS sequence"/>
</dbReference>
<evidence type="ECO:0000313" key="3">
    <source>
        <dbReference type="Proteomes" id="UP001634007"/>
    </source>
</evidence>
<evidence type="ECO:0000313" key="2">
    <source>
        <dbReference type="EMBL" id="KAL3741170.1"/>
    </source>
</evidence>
<reference evidence="2 3" key="1">
    <citation type="submission" date="2024-11" db="EMBL/GenBank/DDBJ databases">
        <title>Chromosome-level genome assembly of Eucalyptus globulus Labill. provides insights into its genome evolution.</title>
        <authorList>
            <person name="Li X."/>
        </authorList>
    </citation>
    <scope>NUCLEOTIDE SEQUENCE [LARGE SCALE GENOMIC DNA]</scope>
    <source>
        <strain evidence="2">CL2024</strain>
        <tissue evidence="2">Fresh tender leaves</tissue>
    </source>
</reference>
<feature type="region of interest" description="Disordered" evidence="1">
    <location>
        <begin position="1"/>
        <end position="26"/>
    </location>
</feature>